<name>A0A919FC49_9ACTN</name>
<comment type="cofactor">
    <cofactor evidence="1">
        <name>(R)-lipoate</name>
        <dbReference type="ChEBI" id="CHEBI:83088"/>
    </cofactor>
</comment>
<evidence type="ECO:0000313" key="7">
    <source>
        <dbReference type="Proteomes" id="UP000617734"/>
    </source>
</evidence>
<evidence type="ECO:0000259" key="5">
    <source>
        <dbReference type="Pfam" id="PF00198"/>
    </source>
</evidence>
<dbReference type="Gene3D" id="3.30.559.10">
    <property type="entry name" value="Chloramphenicol acetyltransferase-like domain"/>
    <property type="match status" value="1"/>
</dbReference>
<dbReference type="EMBL" id="BNBO01000002">
    <property type="protein sequence ID" value="GHH60189.1"/>
    <property type="molecule type" value="Genomic_DNA"/>
</dbReference>
<reference evidence="6" key="1">
    <citation type="journal article" date="2014" name="Int. J. Syst. Evol. Microbiol.">
        <title>Complete genome sequence of Corynebacterium casei LMG S-19264T (=DSM 44701T), isolated from a smear-ripened cheese.</title>
        <authorList>
            <consortium name="US DOE Joint Genome Institute (JGI-PGF)"/>
            <person name="Walter F."/>
            <person name="Albersmeier A."/>
            <person name="Kalinowski J."/>
            <person name="Ruckert C."/>
        </authorList>
    </citation>
    <scope>NUCLEOTIDE SEQUENCE</scope>
    <source>
        <strain evidence="6">JCM 4646</strain>
    </source>
</reference>
<dbReference type="PANTHER" id="PTHR43178">
    <property type="entry name" value="DIHYDROLIPOAMIDE ACETYLTRANSFERASE COMPONENT OF PYRUVATE DEHYDROGENASE COMPLEX"/>
    <property type="match status" value="1"/>
</dbReference>
<feature type="domain" description="2-oxoacid dehydrogenase acyltransferase catalytic" evidence="5">
    <location>
        <begin position="185"/>
        <end position="261"/>
    </location>
</feature>
<sequence length="291" mass="31616">MTKAPDLPGATVLVERRRRHTLYFLEYAEALRPVHLDTEIDMTRVLAHRAAARERGVRYSVVSYLLHSAGRALARHPEANAVTLPSWPSRWRAPRTARFDGVTAKLALDRTVDGERTVLSALLPGLQDAAMDDIQRQIDRYRDGDLSDLPEFRGPRLLGRLPVPLGRLLFGAVLRSPARRPGIFGTVSVSSLGHRPVDGFYSTGGTAVTLCLGRITDRAVVRDGAVAVAPVMRLSLTFDHRVIDGGTAADLLGELKKTLEGFDDGEGSAGSDLRGADQDLRTGRPVAAGTR</sequence>
<comment type="caution">
    <text evidence="6">The sequence shown here is derived from an EMBL/GenBank/DDBJ whole genome shotgun (WGS) entry which is preliminary data.</text>
</comment>
<gene>
    <name evidence="6" type="ORF">GCM10018781_04370</name>
</gene>
<dbReference type="GO" id="GO:0016407">
    <property type="term" value="F:acetyltransferase activity"/>
    <property type="evidence" value="ECO:0007669"/>
    <property type="project" value="TreeGrafter"/>
</dbReference>
<dbReference type="RefSeq" id="WP_190209039.1">
    <property type="nucleotide sequence ID" value="NZ_BNBO01000002.1"/>
</dbReference>
<feature type="region of interest" description="Disordered" evidence="4">
    <location>
        <begin position="263"/>
        <end position="291"/>
    </location>
</feature>
<dbReference type="SUPFAM" id="SSF52777">
    <property type="entry name" value="CoA-dependent acyltransferases"/>
    <property type="match status" value="1"/>
</dbReference>
<organism evidence="6 7">
    <name type="scientific">Kitasatospora indigofera</name>
    <dbReference type="NCBI Taxonomy" id="67307"/>
    <lineage>
        <taxon>Bacteria</taxon>
        <taxon>Bacillati</taxon>
        <taxon>Actinomycetota</taxon>
        <taxon>Actinomycetes</taxon>
        <taxon>Kitasatosporales</taxon>
        <taxon>Streptomycetaceae</taxon>
        <taxon>Kitasatospora</taxon>
    </lineage>
</organism>
<dbReference type="PANTHER" id="PTHR43178:SF5">
    <property type="entry name" value="LIPOAMIDE ACYLTRANSFERASE COMPONENT OF BRANCHED-CHAIN ALPHA-KETO ACID DEHYDROGENASE COMPLEX, MITOCHONDRIAL"/>
    <property type="match status" value="1"/>
</dbReference>
<evidence type="ECO:0000256" key="1">
    <source>
        <dbReference type="ARBA" id="ARBA00001938"/>
    </source>
</evidence>
<protein>
    <recommendedName>
        <fullName evidence="5">2-oxoacid dehydrogenase acyltransferase catalytic domain-containing protein</fullName>
    </recommendedName>
</protein>
<keyword evidence="3" id="KW-0012">Acyltransferase</keyword>
<keyword evidence="7" id="KW-1185">Reference proteome</keyword>
<dbReference type="InterPro" id="IPR050743">
    <property type="entry name" value="2-oxoacid_DH_E2_comp"/>
</dbReference>
<dbReference type="InterPro" id="IPR023213">
    <property type="entry name" value="CAT-like_dom_sf"/>
</dbReference>
<dbReference type="AlphaFoldDB" id="A0A919FC49"/>
<evidence type="ECO:0000313" key="6">
    <source>
        <dbReference type="EMBL" id="GHH60189.1"/>
    </source>
</evidence>
<dbReference type="InterPro" id="IPR001078">
    <property type="entry name" value="2-oxoacid_DH_actylTfrase"/>
</dbReference>
<dbReference type="GeneID" id="95350971"/>
<accession>A0A919FC49</accession>
<reference evidence="6" key="2">
    <citation type="submission" date="2020-09" db="EMBL/GenBank/DDBJ databases">
        <authorList>
            <person name="Sun Q."/>
            <person name="Ohkuma M."/>
        </authorList>
    </citation>
    <scope>NUCLEOTIDE SEQUENCE</scope>
    <source>
        <strain evidence="6">JCM 4646</strain>
    </source>
</reference>
<evidence type="ECO:0000256" key="4">
    <source>
        <dbReference type="SAM" id="MobiDB-lite"/>
    </source>
</evidence>
<evidence type="ECO:0000256" key="2">
    <source>
        <dbReference type="ARBA" id="ARBA00022679"/>
    </source>
</evidence>
<evidence type="ECO:0000256" key="3">
    <source>
        <dbReference type="ARBA" id="ARBA00023315"/>
    </source>
</evidence>
<dbReference type="Proteomes" id="UP000617734">
    <property type="component" value="Unassembled WGS sequence"/>
</dbReference>
<proteinExistence type="predicted"/>
<dbReference type="Pfam" id="PF00198">
    <property type="entry name" value="2-oxoacid_dh"/>
    <property type="match status" value="1"/>
</dbReference>
<keyword evidence="2" id="KW-0808">Transferase</keyword>
<dbReference type="GO" id="GO:0031405">
    <property type="term" value="F:lipoic acid binding"/>
    <property type="evidence" value="ECO:0007669"/>
    <property type="project" value="TreeGrafter"/>
</dbReference>
<dbReference type="GO" id="GO:0005737">
    <property type="term" value="C:cytoplasm"/>
    <property type="evidence" value="ECO:0007669"/>
    <property type="project" value="TreeGrafter"/>
</dbReference>